<evidence type="ECO:0000256" key="1">
    <source>
        <dbReference type="ARBA" id="ARBA00006926"/>
    </source>
</evidence>
<name>K7XE32_PYRHA</name>
<dbReference type="PROSITE" id="PS51355">
    <property type="entry name" value="GLUTATHIONE_PEROXID_3"/>
    <property type="match status" value="1"/>
</dbReference>
<dbReference type="AlphaFoldDB" id="K7XE32"/>
<dbReference type="InterPro" id="IPR000889">
    <property type="entry name" value="Glutathione_peroxidase"/>
</dbReference>
<dbReference type="GO" id="GO:0006979">
    <property type="term" value="P:response to oxidative stress"/>
    <property type="evidence" value="ECO:0007669"/>
    <property type="project" value="InterPro"/>
</dbReference>
<feature type="active site" evidence="4">
    <location>
        <position position="42"/>
    </location>
</feature>
<dbReference type="PRINTS" id="PR01011">
    <property type="entry name" value="GLUTPROXDASE"/>
</dbReference>
<evidence type="ECO:0000256" key="4">
    <source>
        <dbReference type="PIRSR" id="PIRSR000303-1"/>
    </source>
</evidence>
<reference evidence="6" key="1">
    <citation type="submission" date="2012-09" db="EMBL/GenBank/DDBJ databases">
        <authorList>
            <person name="Salehi R."/>
            <person name="Fisher C.A."/>
            <person name="Bignell P.A."/>
            <person name="Old J.M."/>
        </authorList>
    </citation>
    <scope>NUCLEOTIDE SEQUENCE</scope>
</reference>
<accession>K7XE32</accession>
<evidence type="ECO:0000256" key="5">
    <source>
        <dbReference type="RuleBase" id="RU000499"/>
    </source>
</evidence>
<dbReference type="InterPro" id="IPR036249">
    <property type="entry name" value="Thioredoxin-like_sf"/>
</dbReference>
<dbReference type="Gene3D" id="3.40.30.10">
    <property type="entry name" value="Glutaredoxin"/>
    <property type="match status" value="1"/>
</dbReference>
<dbReference type="EMBL" id="JX673908">
    <property type="protein sequence ID" value="AFX60859.1"/>
    <property type="molecule type" value="mRNA"/>
</dbReference>
<dbReference type="SUPFAM" id="SSF52833">
    <property type="entry name" value="Thioredoxin-like"/>
    <property type="match status" value="1"/>
</dbReference>
<keyword evidence="2 5" id="KW-0575">Peroxidase</keyword>
<dbReference type="GO" id="GO:0004601">
    <property type="term" value="F:peroxidase activity"/>
    <property type="evidence" value="ECO:0007669"/>
    <property type="project" value="UniProtKB-KW"/>
</dbReference>
<evidence type="ECO:0000256" key="2">
    <source>
        <dbReference type="ARBA" id="ARBA00022559"/>
    </source>
</evidence>
<proteinExistence type="evidence at transcript level"/>
<sequence length="184" mass="19939">MTAFVVSTTFFDLTASRGGAPVQLRDLFAGKVTLVVNVASYCALTPQYKGLVALHRKYATGGGDKRPFDIAAFPCNQFAGQEPGTYDEVCAFAREKFGAEFTLFDPLSVNGPATHPVYQWLKAANPDDGKRIEWNFAKFLVDADGAVVRRYKPGVLPEMIEGDIAALVAGRPLPKRVKPQLGAV</sequence>
<dbReference type="Pfam" id="PF00255">
    <property type="entry name" value="GSHPx"/>
    <property type="match status" value="1"/>
</dbReference>
<dbReference type="CDD" id="cd00340">
    <property type="entry name" value="GSH_Peroxidase"/>
    <property type="match status" value="1"/>
</dbReference>
<dbReference type="PANTHER" id="PTHR11592">
    <property type="entry name" value="GLUTATHIONE PEROXIDASE"/>
    <property type="match status" value="1"/>
</dbReference>
<evidence type="ECO:0000256" key="3">
    <source>
        <dbReference type="ARBA" id="ARBA00023002"/>
    </source>
</evidence>
<keyword evidence="3 5" id="KW-0560">Oxidoreductase</keyword>
<dbReference type="PIRSF" id="PIRSF000303">
    <property type="entry name" value="Glutathion_perox"/>
    <property type="match status" value="1"/>
</dbReference>
<dbReference type="PANTHER" id="PTHR11592:SF132">
    <property type="entry name" value="GLUTATHIONE PEROXIDASE 7, CHLOROPLASTIC-RELATED"/>
    <property type="match status" value="1"/>
</dbReference>
<comment type="similarity">
    <text evidence="1 5">Belongs to the glutathione peroxidase family.</text>
</comment>
<evidence type="ECO:0000313" key="6">
    <source>
        <dbReference type="EMBL" id="AFX60859.1"/>
    </source>
</evidence>
<protein>
    <recommendedName>
        <fullName evidence="5">Glutathione peroxidase</fullName>
    </recommendedName>
</protein>
<organism evidence="6">
    <name type="scientific">Pyropia haitanensis</name>
    <name type="common">Red seaweed</name>
    <name type="synonym">Porphyra haitanensis</name>
    <dbReference type="NCBI Taxonomy" id="1262161"/>
    <lineage>
        <taxon>Eukaryota</taxon>
        <taxon>Rhodophyta</taxon>
        <taxon>Bangiophyceae</taxon>
        <taxon>Bangiales</taxon>
        <taxon>Bangiaceae</taxon>
        <taxon>Pyropia</taxon>
    </lineage>
</organism>